<proteinExistence type="inferred from homology"/>
<accession>A0A9D0ZPI8</accession>
<evidence type="ECO:0000256" key="1">
    <source>
        <dbReference type="ARBA" id="ARBA00010875"/>
    </source>
</evidence>
<keyword evidence="5 9" id="KW-0479">Metal-binding</keyword>
<comment type="function">
    <text evidence="9">Single strand-specific metallo-endoribonuclease involved in late-stage 70S ribosome quality control and in maturation of the 3' terminus of the 16S rRNA.</text>
</comment>
<evidence type="ECO:0000313" key="10">
    <source>
        <dbReference type="EMBL" id="HIQ90024.1"/>
    </source>
</evidence>
<dbReference type="Proteomes" id="UP000886786">
    <property type="component" value="Unassembled WGS sequence"/>
</dbReference>
<comment type="cofactor">
    <cofactor evidence="9">
        <name>Zn(2+)</name>
        <dbReference type="ChEBI" id="CHEBI:29105"/>
    </cofactor>
    <text evidence="9">Binds 1 zinc ion.</text>
</comment>
<dbReference type="Gene3D" id="3.40.390.30">
    <property type="entry name" value="Metalloproteases ('zincins'), catalytic domain"/>
    <property type="match status" value="1"/>
</dbReference>
<dbReference type="HAMAP" id="MF_00009">
    <property type="entry name" value="Endoribonucl_YbeY"/>
    <property type="match status" value="1"/>
</dbReference>
<evidence type="ECO:0000256" key="5">
    <source>
        <dbReference type="ARBA" id="ARBA00022723"/>
    </source>
</evidence>
<keyword evidence="6 9" id="KW-0255">Endonuclease</keyword>
<keyword evidence="4 9" id="KW-0540">Nuclease</keyword>
<keyword evidence="2 9" id="KW-0690">Ribosome biogenesis</keyword>
<comment type="caution">
    <text evidence="10">The sequence shown here is derived from an EMBL/GenBank/DDBJ whole genome shotgun (WGS) entry which is preliminary data.</text>
</comment>
<comment type="similarity">
    <text evidence="1 9">Belongs to the endoribonuclease YbeY family.</text>
</comment>
<dbReference type="GO" id="GO:0006364">
    <property type="term" value="P:rRNA processing"/>
    <property type="evidence" value="ECO:0007669"/>
    <property type="project" value="UniProtKB-UniRule"/>
</dbReference>
<evidence type="ECO:0000256" key="6">
    <source>
        <dbReference type="ARBA" id="ARBA00022759"/>
    </source>
</evidence>
<dbReference type="NCBIfam" id="TIGR00043">
    <property type="entry name" value="rRNA maturation RNase YbeY"/>
    <property type="match status" value="1"/>
</dbReference>
<reference evidence="10" key="1">
    <citation type="submission" date="2020-10" db="EMBL/GenBank/DDBJ databases">
        <authorList>
            <person name="Gilroy R."/>
        </authorList>
    </citation>
    <scope>NUCLEOTIDE SEQUENCE</scope>
    <source>
        <strain evidence="10">CHK147-3167</strain>
    </source>
</reference>
<dbReference type="EMBL" id="DVFV01000004">
    <property type="protein sequence ID" value="HIQ90024.1"/>
    <property type="molecule type" value="Genomic_DNA"/>
</dbReference>
<dbReference type="GO" id="GO:0004222">
    <property type="term" value="F:metalloendopeptidase activity"/>
    <property type="evidence" value="ECO:0007669"/>
    <property type="project" value="InterPro"/>
</dbReference>
<dbReference type="GO" id="GO:0005737">
    <property type="term" value="C:cytoplasm"/>
    <property type="evidence" value="ECO:0007669"/>
    <property type="project" value="UniProtKB-SubCell"/>
</dbReference>
<name>A0A9D0ZPI8_9FIRM</name>
<dbReference type="SUPFAM" id="SSF55486">
    <property type="entry name" value="Metalloproteases ('zincins'), catalytic domain"/>
    <property type="match status" value="1"/>
</dbReference>
<organism evidence="10 11">
    <name type="scientific">Candidatus Coprosoma intestinipullorum</name>
    <dbReference type="NCBI Taxonomy" id="2840752"/>
    <lineage>
        <taxon>Bacteria</taxon>
        <taxon>Bacillati</taxon>
        <taxon>Bacillota</taxon>
        <taxon>Bacillota incertae sedis</taxon>
        <taxon>Candidatus Coprosoma</taxon>
    </lineage>
</organism>
<evidence type="ECO:0000313" key="11">
    <source>
        <dbReference type="Proteomes" id="UP000886786"/>
    </source>
</evidence>
<protein>
    <recommendedName>
        <fullName evidence="9">Endoribonuclease YbeY</fullName>
        <ecNumber evidence="9">3.1.-.-</ecNumber>
    </recommendedName>
</protein>
<dbReference type="Pfam" id="PF02130">
    <property type="entry name" value="YbeY"/>
    <property type="match status" value="1"/>
</dbReference>
<dbReference type="PANTHER" id="PTHR46986:SF1">
    <property type="entry name" value="ENDORIBONUCLEASE YBEY, CHLOROPLASTIC"/>
    <property type="match status" value="1"/>
</dbReference>
<keyword evidence="8 9" id="KW-0862">Zinc</keyword>
<comment type="subcellular location">
    <subcellularLocation>
        <location evidence="9">Cytoplasm</location>
    </subcellularLocation>
</comment>
<dbReference type="EC" id="3.1.-.-" evidence="9"/>
<dbReference type="PANTHER" id="PTHR46986">
    <property type="entry name" value="ENDORIBONUCLEASE YBEY, CHLOROPLASTIC"/>
    <property type="match status" value="1"/>
</dbReference>
<dbReference type="GO" id="GO:0008270">
    <property type="term" value="F:zinc ion binding"/>
    <property type="evidence" value="ECO:0007669"/>
    <property type="project" value="UniProtKB-UniRule"/>
</dbReference>
<dbReference type="PROSITE" id="PS01306">
    <property type="entry name" value="UPF0054"/>
    <property type="match status" value="1"/>
</dbReference>
<feature type="binding site" evidence="9">
    <location>
        <position position="117"/>
    </location>
    <ligand>
        <name>Zn(2+)</name>
        <dbReference type="ChEBI" id="CHEBI:29105"/>
        <note>catalytic</note>
    </ligand>
</feature>
<keyword evidence="9" id="KW-0963">Cytoplasm</keyword>
<evidence type="ECO:0000256" key="7">
    <source>
        <dbReference type="ARBA" id="ARBA00022801"/>
    </source>
</evidence>
<sequence>MNNFEIFNETDEQIDIEEERKFIEYALKALNLENVEFNIIFVDNEKIREINKQYRGIDRPTDVISFALEEGENPTFEFGRVLGDIYISVDKIHSQAKDYGHSEKREMAFLTIHGLLHILGYDHIKKEDEKIMFAKQEEILSGYGLTR</sequence>
<evidence type="ECO:0000256" key="4">
    <source>
        <dbReference type="ARBA" id="ARBA00022722"/>
    </source>
</evidence>
<dbReference type="InterPro" id="IPR020549">
    <property type="entry name" value="YbeY_CS"/>
</dbReference>
<feature type="binding site" evidence="9">
    <location>
        <position position="123"/>
    </location>
    <ligand>
        <name>Zn(2+)</name>
        <dbReference type="ChEBI" id="CHEBI:29105"/>
        <note>catalytic</note>
    </ligand>
</feature>
<keyword evidence="3 9" id="KW-0698">rRNA processing</keyword>
<feature type="binding site" evidence="9">
    <location>
        <position position="113"/>
    </location>
    <ligand>
        <name>Zn(2+)</name>
        <dbReference type="ChEBI" id="CHEBI:29105"/>
        <note>catalytic</note>
    </ligand>
</feature>
<evidence type="ECO:0000256" key="8">
    <source>
        <dbReference type="ARBA" id="ARBA00022833"/>
    </source>
</evidence>
<reference evidence="10" key="2">
    <citation type="journal article" date="2021" name="PeerJ">
        <title>Extensive microbial diversity within the chicken gut microbiome revealed by metagenomics and culture.</title>
        <authorList>
            <person name="Gilroy R."/>
            <person name="Ravi A."/>
            <person name="Getino M."/>
            <person name="Pursley I."/>
            <person name="Horton D.L."/>
            <person name="Alikhan N.F."/>
            <person name="Baker D."/>
            <person name="Gharbi K."/>
            <person name="Hall N."/>
            <person name="Watson M."/>
            <person name="Adriaenssens E.M."/>
            <person name="Foster-Nyarko E."/>
            <person name="Jarju S."/>
            <person name="Secka A."/>
            <person name="Antonio M."/>
            <person name="Oren A."/>
            <person name="Chaudhuri R.R."/>
            <person name="La Ragione R."/>
            <person name="Hildebrand F."/>
            <person name="Pallen M.J."/>
        </authorList>
    </citation>
    <scope>NUCLEOTIDE SEQUENCE</scope>
    <source>
        <strain evidence="10">CHK147-3167</strain>
    </source>
</reference>
<dbReference type="InterPro" id="IPR023091">
    <property type="entry name" value="MetalPrtase_cat_dom_sf_prd"/>
</dbReference>
<evidence type="ECO:0000256" key="2">
    <source>
        <dbReference type="ARBA" id="ARBA00022517"/>
    </source>
</evidence>
<dbReference type="InterPro" id="IPR002036">
    <property type="entry name" value="YbeY"/>
</dbReference>
<evidence type="ECO:0000256" key="3">
    <source>
        <dbReference type="ARBA" id="ARBA00022552"/>
    </source>
</evidence>
<dbReference type="GO" id="GO:0004521">
    <property type="term" value="F:RNA endonuclease activity"/>
    <property type="evidence" value="ECO:0007669"/>
    <property type="project" value="UniProtKB-UniRule"/>
</dbReference>
<gene>
    <name evidence="9 10" type="primary">ybeY</name>
    <name evidence="10" type="ORF">IAB27_00125</name>
</gene>
<evidence type="ECO:0000256" key="9">
    <source>
        <dbReference type="HAMAP-Rule" id="MF_00009"/>
    </source>
</evidence>
<dbReference type="AlphaFoldDB" id="A0A9D0ZPI8"/>
<keyword evidence="7 9" id="KW-0378">Hydrolase</keyword>